<dbReference type="PANTHER" id="PTHR12336:SF0">
    <property type="entry name" value="ADULT CUTICLE PROTEIN 1-RELATED"/>
    <property type="match status" value="1"/>
</dbReference>
<dbReference type="AlphaFoldDB" id="A0A6I9VJ52"/>
<evidence type="ECO:0000313" key="4">
    <source>
        <dbReference type="RefSeq" id="XP_011210636.1"/>
    </source>
</evidence>
<dbReference type="Proteomes" id="UP001652620">
    <property type="component" value="Chromosome 1"/>
</dbReference>
<keyword evidence="1" id="KW-1133">Transmembrane helix</keyword>
<gene>
    <name evidence="4" type="primary">LOC105231178</name>
</gene>
<sequence>MKFVIAVVMLALAAGVHSSLLPLTAQIAPAVSYVTSAVHPSPLLATGGWGAPAAVTALGGIGLGGLGLGGLGLGGLGLGLRAGIPGISLSQGPIGAAIAAPIAAPLAAPLALGHGSGVYVAKTRGAIHTAPLAGHVNSATSLNLAPAPGTW</sequence>
<keyword evidence="3" id="KW-1185">Reference proteome</keyword>
<feature type="chain" id="PRO_5026993418" evidence="2">
    <location>
        <begin position="19"/>
        <end position="151"/>
    </location>
</feature>
<keyword evidence="2" id="KW-0732">Signal</keyword>
<dbReference type="InterPro" id="IPR031874">
    <property type="entry name" value="Cuticle_Acp1"/>
</dbReference>
<dbReference type="OMA" id="IECSIIP"/>
<keyword evidence="1" id="KW-0472">Membrane</keyword>
<evidence type="ECO:0000256" key="1">
    <source>
        <dbReference type="SAM" id="Phobius"/>
    </source>
</evidence>
<reference evidence="4" key="2">
    <citation type="submission" date="2025-08" db="UniProtKB">
        <authorList>
            <consortium name="RefSeq"/>
        </authorList>
    </citation>
    <scope>IDENTIFICATION</scope>
    <source>
        <tissue evidence="4">Adult</tissue>
    </source>
</reference>
<keyword evidence="1" id="KW-0812">Transmembrane</keyword>
<dbReference type="KEGG" id="bdr:105231178"/>
<evidence type="ECO:0000256" key="2">
    <source>
        <dbReference type="SAM" id="SignalP"/>
    </source>
</evidence>
<organism evidence="3 4">
    <name type="scientific">Bactrocera dorsalis</name>
    <name type="common">Oriental fruit fly</name>
    <name type="synonym">Dacus dorsalis</name>
    <dbReference type="NCBI Taxonomy" id="27457"/>
    <lineage>
        <taxon>Eukaryota</taxon>
        <taxon>Metazoa</taxon>
        <taxon>Ecdysozoa</taxon>
        <taxon>Arthropoda</taxon>
        <taxon>Hexapoda</taxon>
        <taxon>Insecta</taxon>
        <taxon>Pterygota</taxon>
        <taxon>Neoptera</taxon>
        <taxon>Endopterygota</taxon>
        <taxon>Diptera</taxon>
        <taxon>Brachycera</taxon>
        <taxon>Muscomorpha</taxon>
        <taxon>Tephritoidea</taxon>
        <taxon>Tephritidae</taxon>
        <taxon>Bactrocera</taxon>
        <taxon>Bactrocera</taxon>
    </lineage>
</organism>
<evidence type="ECO:0000313" key="3">
    <source>
        <dbReference type="Proteomes" id="UP001652620"/>
    </source>
</evidence>
<dbReference type="OrthoDB" id="7743350at2759"/>
<name>A0A6I9VJ52_BACDO</name>
<reference evidence="3" key="1">
    <citation type="submission" date="2025-05" db="UniProtKB">
        <authorList>
            <consortium name="RefSeq"/>
        </authorList>
    </citation>
    <scope>NUCLEOTIDE SEQUENCE [LARGE SCALE GENOMIC DNA]</scope>
</reference>
<feature type="transmembrane region" description="Helical" evidence="1">
    <location>
        <begin position="56"/>
        <end position="80"/>
    </location>
</feature>
<dbReference type="RefSeq" id="XP_011210636.1">
    <property type="nucleotide sequence ID" value="XM_011212334.3"/>
</dbReference>
<dbReference type="GeneID" id="105231178"/>
<feature type="signal peptide" evidence="2">
    <location>
        <begin position="1"/>
        <end position="18"/>
    </location>
</feature>
<dbReference type="Pfam" id="PF15955">
    <property type="entry name" value="Cuticle_4"/>
    <property type="match status" value="1"/>
</dbReference>
<dbReference type="PANTHER" id="PTHR12336">
    <property type="entry name" value="ADULT CUTICLE PROTEIN 1-RELATED"/>
    <property type="match status" value="1"/>
</dbReference>
<protein>
    <submittedName>
        <fullName evidence="4">Adult cuticle protein 1</fullName>
    </submittedName>
</protein>
<proteinExistence type="predicted"/>
<dbReference type="InParanoid" id="A0A6I9VJ52"/>
<accession>A0A6I9VJ52</accession>